<gene>
    <name evidence="1" type="ORF">GQE99_15810</name>
</gene>
<dbReference type="AlphaFoldDB" id="A0A845M368"/>
<evidence type="ECO:0000313" key="2">
    <source>
        <dbReference type="Proteomes" id="UP000467322"/>
    </source>
</evidence>
<reference evidence="1 2" key="1">
    <citation type="submission" date="2019-12" db="EMBL/GenBank/DDBJ databases">
        <title>Maritimibacter sp. nov. sp. isolated from sea sand.</title>
        <authorList>
            <person name="Kim J."/>
            <person name="Jeong S.E."/>
            <person name="Jung H.S."/>
            <person name="Jeon C.O."/>
        </authorList>
    </citation>
    <scope>NUCLEOTIDE SEQUENCE [LARGE SCALE GENOMIC DNA]</scope>
    <source>
        <strain evidence="1 2">DP07</strain>
    </source>
</reference>
<evidence type="ECO:0008006" key="3">
    <source>
        <dbReference type="Google" id="ProtNLM"/>
    </source>
</evidence>
<dbReference type="EMBL" id="WTUX01000019">
    <property type="protein sequence ID" value="MZR14485.1"/>
    <property type="molecule type" value="Genomic_DNA"/>
</dbReference>
<dbReference type="Proteomes" id="UP000467322">
    <property type="component" value="Unassembled WGS sequence"/>
</dbReference>
<comment type="caution">
    <text evidence="1">The sequence shown here is derived from an EMBL/GenBank/DDBJ whole genome shotgun (WGS) entry which is preliminary data.</text>
</comment>
<proteinExistence type="predicted"/>
<accession>A0A845M368</accession>
<sequence length="185" mass="19516">MTRARQLVIALIGLCVLGTGPLLAQSRSQAPCDQVSMEIFPRTGHFKGFKGLDVQSNGLYLSCGVSFSLSDDLDVVAGVSAMSFVNSFDVQSYSAGASVEVQYRPGIIENTGFYAGVDIGMIYGYKGYFPPSRMFGALTPAGDLKGGVLYDIPNTRATVFAGVRFVPPVGVTGIVAPGIGMTYSF</sequence>
<evidence type="ECO:0000313" key="1">
    <source>
        <dbReference type="EMBL" id="MZR14485.1"/>
    </source>
</evidence>
<protein>
    <recommendedName>
        <fullName evidence="3">Outer membrane protein beta-barrel domain-containing protein</fullName>
    </recommendedName>
</protein>
<organism evidence="1 2">
    <name type="scientific">Maritimibacter harenae</name>
    <dbReference type="NCBI Taxonomy" id="2606218"/>
    <lineage>
        <taxon>Bacteria</taxon>
        <taxon>Pseudomonadati</taxon>
        <taxon>Pseudomonadota</taxon>
        <taxon>Alphaproteobacteria</taxon>
        <taxon>Rhodobacterales</taxon>
        <taxon>Roseobacteraceae</taxon>
        <taxon>Maritimibacter</taxon>
    </lineage>
</organism>
<keyword evidence="2" id="KW-1185">Reference proteome</keyword>
<name>A0A845M368_9RHOB</name>